<evidence type="ECO:0000313" key="2">
    <source>
        <dbReference type="EMBL" id="MBC9785993.1"/>
    </source>
</evidence>
<dbReference type="EMBL" id="JACVHF010000022">
    <property type="protein sequence ID" value="MBC9785993.1"/>
    <property type="molecule type" value="Genomic_DNA"/>
</dbReference>
<comment type="caution">
    <text evidence="2">The sequence shown here is derived from an EMBL/GenBank/DDBJ whole genome shotgun (WGS) entry which is preliminary data.</text>
</comment>
<dbReference type="Proteomes" id="UP000617402">
    <property type="component" value="Unassembled WGS sequence"/>
</dbReference>
<name>A0ABR7T7K5_HELCL</name>
<sequence>MGITVRTYTLDDFEGLLDLQKEAFPPPFPEELWWKRDQIAAHVSTFPEGAMVAELDGKIVGSATSLLIHHEGKPHTWAEVADDGYIRGSHDPHGDSLYGIDVCVRPAYRGRGVARALYESRKELVIRLGLKRFLAGCRIPNFHEYACRMSCEEYVQQVVQGEITDLVLTFMIRQGLRPLQVLDDYLDDEESLNKAVLVEWTNPHLPVPAGKPSR</sequence>
<dbReference type="Pfam" id="PF00583">
    <property type="entry name" value="Acetyltransf_1"/>
    <property type="match status" value="1"/>
</dbReference>
<dbReference type="InterPro" id="IPR000182">
    <property type="entry name" value="GNAT_dom"/>
</dbReference>
<evidence type="ECO:0000259" key="1">
    <source>
        <dbReference type="PROSITE" id="PS51186"/>
    </source>
</evidence>
<keyword evidence="3" id="KW-1185">Reference proteome</keyword>
<dbReference type="SUPFAM" id="SSF55729">
    <property type="entry name" value="Acyl-CoA N-acyltransferases (Nat)"/>
    <property type="match status" value="1"/>
</dbReference>
<dbReference type="PROSITE" id="PS51186">
    <property type="entry name" value="GNAT"/>
    <property type="match status" value="1"/>
</dbReference>
<dbReference type="Gene3D" id="3.40.630.30">
    <property type="match status" value="1"/>
</dbReference>
<protein>
    <submittedName>
        <fullName evidence="2">GNAT family N-acetyltransferase</fullName>
    </submittedName>
</protein>
<feature type="domain" description="N-acetyltransferase" evidence="1">
    <location>
        <begin position="3"/>
        <end position="203"/>
    </location>
</feature>
<gene>
    <name evidence="2" type="ORF">H1S01_16025</name>
</gene>
<dbReference type="CDD" id="cd04301">
    <property type="entry name" value="NAT_SF"/>
    <property type="match status" value="1"/>
</dbReference>
<dbReference type="RefSeq" id="WP_188041424.1">
    <property type="nucleotide sequence ID" value="NZ_JACVHF010000022.1"/>
</dbReference>
<reference evidence="2 3" key="1">
    <citation type="submission" date="2020-07" db="EMBL/GenBank/DDBJ databases">
        <title>Draft whole-genome sequence of Heliobacterium chlorum DSM 3682, type strain.</title>
        <authorList>
            <person name="Kyndt J.A."/>
            <person name="Meyer T.E."/>
            <person name="Imhoff J.F."/>
        </authorList>
    </citation>
    <scope>NUCLEOTIDE SEQUENCE [LARGE SCALE GENOMIC DNA]</scope>
    <source>
        <strain evidence="2 3">DSM 3682</strain>
    </source>
</reference>
<organism evidence="2 3">
    <name type="scientific">Heliobacterium chlorum</name>
    <dbReference type="NCBI Taxonomy" id="2698"/>
    <lineage>
        <taxon>Bacteria</taxon>
        <taxon>Bacillati</taxon>
        <taxon>Bacillota</taxon>
        <taxon>Clostridia</taxon>
        <taxon>Eubacteriales</taxon>
        <taxon>Heliobacteriaceae</taxon>
        <taxon>Heliobacterium</taxon>
    </lineage>
</organism>
<evidence type="ECO:0000313" key="3">
    <source>
        <dbReference type="Proteomes" id="UP000617402"/>
    </source>
</evidence>
<accession>A0ABR7T7K5</accession>
<proteinExistence type="predicted"/>
<dbReference type="InterPro" id="IPR016181">
    <property type="entry name" value="Acyl_CoA_acyltransferase"/>
</dbReference>